<keyword evidence="2" id="KW-1185">Reference proteome</keyword>
<accession>A0ACD5BJZ1</accession>
<name>A0ACD5BJZ1_9PSEU</name>
<proteinExistence type="predicted"/>
<sequence>MRVTFADGTRNERGLFAFTAEGLLIQTNTGSQTTGIGKWRRTREGFRFTFREQAFDDDNEFAFDVHVDHEGRLTSGDTFTSHGTGTAVDADGQIVRVSETTVTAERY</sequence>
<reference evidence="1" key="1">
    <citation type="submission" date="2023-10" db="EMBL/GenBank/DDBJ databases">
        <title>Whole genome sequencing of actinobacterial strain Amycolatopsis sp. (BCA-696) identifies the underlying plant growth-promoting genes.</title>
        <authorList>
            <person name="Gandham P."/>
            <person name="Vadla N."/>
            <person name="Saji A."/>
            <person name="Srinivas V."/>
            <person name="Ruperao P."/>
            <person name="Selvanayagam S."/>
            <person name="Saxena R.K."/>
            <person name="Rathore A."/>
            <person name="Gopalakrishnan S."/>
            <person name="Thakur V."/>
        </authorList>
    </citation>
    <scope>NUCLEOTIDE SEQUENCE</scope>
    <source>
        <strain evidence="1">BCA-696</strain>
    </source>
</reference>
<dbReference type="Proteomes" id="UP001456344">
    <property type="component" value="Chromosome"/>
</dbReference>
<gene>
    <name evidence="1" type="ORF">LCL61_28965</name>
</gene>
<dbReference type="EMBL" id="CP150484">
    <property type="protein sequence ID" value="WYW19583.1"/>
    <property type="molecule type" value="Genomic_DNA"/>
</dbReference>
<organism evidence="1 2">
    <name type="scientific">Amycolatopsis coloradensis</name>
    <dbReference type="NCBI Taxonomy" id="76021"/>
    <lineage>
        <taxon>Bacteria</taxon>
        <taxon>Bacillati</taxon>
        <taxon>Actinomycetota</taxon>
        <taxon>Actinomycetes</taxon>
        <taxon>Pseudonocardiales</taxon>
        <taxon>Pseudonocardiaceae</taxon>
        <taxon>Amycolatopsis</taxon>
    </lineage>
</organism>
<protein>
    <submittedName>
        <fullName evidence="1">Uncharacterized protein</fullName>
    </submittedName>
</protein>
<evidence type="ECO:0000313" key="2">
    <source>
        <dbReference type="Proteomes" id="UP001456344"/>
    </source>
</evidence>
<evidence type="ECO:0000313" key="1">
    <source>
        <dbReference type="EMBL" id="WYW19583.1"/>
    </source>
</evidence>